<dbReference type="GO" id="GO:0009055">
    <property type="term" value="F:electron transfer activity"/>
    <property type="evidence" value="ECO:0007669"/>
    <property type="project" value="InterPro"/>
</dbReference>
<comment type="caution">
    <text evidence="3">The sequence shown here is derived from an EMBL/GenBank/DDBJ whole genome shotgun (WGS) entry which is preliminary data.</text>
</comment>
<dbReference type="EMBL" id="PSQE01000007">
    <property type="protein sequence ID" value="RHN47503.1"/>
    <property type="molecule type" value="Genomic_DNA"/>
</dbReference>
<feature type="transmembrane region" description="Helical" evidence="1">
    <location>
        <begin position="94"/>
        <end position="113"/>
    </location>
</feature>
<evidence type="ECO:0000313" key="4">
    <source>
        <dbReference type="Proteomes" id="UP000265566"/>
    </source>
</evidence>
<reference evidence="4" key="1">
    <citation type="journal article" date="2018" name="Nat. Plants">
        <title>Whole-genome landscape of Medicago truncatula symbiotic genes.</title>
        <authorList>
            <person name="Pecrix Y."/>
            <person name="Staton S.E."/>
            <person name="Sallet E."/>
            <person name="Lelandais-Briere C."/>
            <person name="Moreau S."/>
            <person name="Carrere S."/>
            <person name="Blein T."/>
            <person name="Jardinaud M.F."/>
            <person name="Latrasse D."/>
            <person name="Zouine M."/>
            <person name="Zahm M."/>
            <person name="Kreplak J."/>
            <person name="Mayjonade B."/>
            <person name="Satge C."/>
            <person name="Perez M."/>
            <person name="Cauet S."/>
            <person name="Marande W."/>
            <person name="Chantry-Darmon C."/>
            <person name="Lopez-Roques C."/>
            <person name="Bouchez O."/>
            <person name="Berard A."/>
            <person name="Debelle F."/>
            <person name="Munos S."/>
            <person name="Bendahmane A."/>
            <person name="Berges H."/>
            <person name="Niebel A."/>
            <person name="Buitink J."/>
            <person name="Frugier F."/>
            <person name="Benhamed M."/>
            <person name="Crespi M."/>
            <person name="Gouzy J."/>
            <person name="Gamas P."/>
        </authorList>
    </citation>
    <scope>NUCLEOTIDE SEQUENCE [LARGE SCALE GENOMIC DNA]</scope>
    <source>
        <strain evidence="4">cv. Jemalong A17</strain>
    </source>
</reference>
<dbReference type="Gramene" id="rna42114">
    <property type="protein sequence ID" value="RHN47503.1"/>
    <property type="gene ID" value="gene42114"/>
</dbReference>
<protein>
    <submittedName>
        <fullName evidence="3">Putative cupredoxin</fullName>
    </submittedName>
</protein>
<sequence length="114" mass="12476">MGVRQSFSFFNYDPSRHNVFKVNGTFFQRCTFPPQNEALSTGKDIIPLKTEETKWYVCGIADNCSARHMKFIITVLAESAPAPSLPPSSDAHSVVSSVFGVVMATMVAIAVIFA</sequence>
<organism evidence="3 4">
    <name type="scientific">Medicago truncatula</name>
    <name type="common">Barrel medic</name>
    <name type="synonym">Medicago tribuloides</name>
    <dbReference type="NCBI Taxonomy" id="3880"/>
    <lineage>
        <taxon>Eukaryota</taxon>
        <taxon>Viridiplantae</taxon>
        <taxon>Streptophyta</taxon>
        <taxon>Embryophyta</taxon>
        <taxon>Tracheophyta</taxon>
        <taxon>Spermatophyta</taxon>
        <taxon>Magnoliopsida</taxon>
        <taxon>eudicotyledons</taxon>
        <taxon>Gunneridae</taxon>
        <taxon>Pentapetalae</taxon>
        <taxon>rosids</taxon>
        <taxon>fabids</taxon>
        <taxon>Fabales</taxon>
        <taxon>Fabaceae</taxon>
        <taxon>Papilionoideae</taxon>
        <taxon>50 kb inversion clade</taxon>
        <taxon>NPAAA clade</taxon>
        <taxon>Hologalegina</taxon>
        <taxon>IRL clade</taxon>
        <taxon>Trifolieae</taxon>
        <taxon>Medicago</taxon>
    </lineage>
</organism>
<proteinExistence type="predicted"/>
<feature type="domain" description="Phytocyanin" evidence="2">
    <location>
        <begin position="1"/>
        <end position="77"/>
    </location>
</feature>
<evidence type="ECO:0000259" key="2">
    <source>
        <dbReference type="PROSITE" id="PS51485"/>
    </source>
</evidence>
<name>A0A396H441_MEDTR</name>
<evidence type="ECO:0000256" key="1">
    <source>
        <dbReference type="SAM" id="Phobius"/>
    </source>
</evidence>
<dbReference type="AlphaFoldDB" id="A0A396H441"/>
<dbReference type="PANTHER" id="PTHR33021">
    <property type="entry name" value="BLUE COPPER PROTEIN"/>
    <property type="match status" value="1"/>
</dbReference>
<gene>
    <name evidence="3" type="ORF">MtrunA17_Chr7g0253711</name>
</gene>
<dbReference type="SUPFAM" id="SSF49503">
    <property type="entry name" value="Cupredoxins"/>
    <property type="match status" value="1"/>
</dbReference>
<dbReference type="Gene3D" id="2.60.40.420">
    <property type="entry name" value="Cupredoxins - blue copper proteins"/>
    <property type="match status" value="1"/>
</dbReference>
<keyword evidence="1" id="KW-0812">Transmembrane</keyword>
<dbReference type="PANTHER" id="PTHR33021:SF549">
    <property type="entry name" value="BLUE COPPER PROTEIN 1B"/>
    <property type="match status" value="1"/>
</dbReference>
<dbReference type="PROSITE" id="PS51485">
    <property type="entry name" value="PHYTOCYANIN"/>
    <property type="match status" value="1"/>
</dbReference>
<accession>A0A396H441</accession>
<dbReference type="InterPro" id="IPR039391">
    <property type="entry name" value="Phytocyanin-like"/>
</dbReference>
<evidence type="ECO:0000313" key="3">
    <source>
        <dbReference type="EMBL" id="RHN47503.1"/>
    </source>
</evidence>
<keyword evidence="1" id="KW-0472">Membrane</keyword>
<dbReference type="InterPro" id="IPR008972">
    <property type="entry name" value="Cupredoxin"/>
</dbReference>
<dbReference type="InterPro" id="IPR003245">
    <property type="entry name" value="Phytocyanin_dom"/>
</dbReference>
<dbReference type="Proteomes" id="UP000265566">
    <property type="component" value="Chromosome 7"/>
</dbReference>
<keyword evidence="1" id="KW-1133">Transmembrane helix</keyword>
<dbReference type="Pfam" id="PF02298">
    <property type="entry name" value="Cu_bind_like"/>
    <property type="match status" value="1"/>
</dbReference>